<accession>A0A853EZW1</accession>
<evidence type="ECO:0000256" key="6">
    <source>
        <dbReference type="SAM" id="Phobius"/>
    </source>
</evidence>
<dbReference type="AlphaFoldDB" id="A0A853EZW1"/>
<evidence type="ECO:0000256" key="2">
    <source>
        <dbReference type="ARBA" id="ARBA00007362"/>
    </source>
</evidence>
<gene>
    <name evidence="8" type="ORF">H0A76_01710</name>
</gene>
<evidence type="ECO:0000256" key="3">
    <source>
        <dbReference type="ARBA" id="ARBA00022692"/>
    </source>
</evidence>
<keyword evidence="3 6" id="KW-0812">Transmembrane</keyword>
<dbReference type="GO" id="GO:0016020">
    <property type="term" value="C:membrane"/>
    <property type="evidence" value="ECO:0007669"/>
    <property type="project" value="UniProtKB-SubCell"/>
</dbReference>
<keyword evidence="5 6" id="KW-0472">Membrane</keyword>
<dbReference type="InterPro" id="IPR037185">
    <property type="entry name" value="EmrE-like"/>
</dbReference>
<comment type="caution">
    <text evidence="8">The sequence shown here is derived from an EMBL/GenBank/DDBJ whole genome shotgun (WGS) entry which is preliminary data.</text>
</comment>
<evidence type="ECO:0000256" key="4">
    <source>
        <dbReference type="ARBA" id="ARBA00022989"/>
    </source>
</evidence>
<name>A0A853EZW1_9GAMM</name>
<evidence type="ECO:0000259" key="7">
    <source>
        <dbReference type="Pfam" id="PF00892"/>
    </source>
</evidence>
<proteinExistence type="inferred from homology"/>
<organism evidence="8 9">
    <name type="scientific">Candidatus Thiodubiliella endoseptemdiera</name>
    <dbReference type="NCBI Taxonomy" id="2738886"/>
    <lineage>
        <taxon>Bacteria</taxon>
        <taxon>Pseudomonadati</taxon>
        <taxon>Pseudomonadota</taxon>
        <taxon>Gammaproteobacteria</taxon>
        <taxon>Candidatus Pseudothioglobaceae</taxon>
        <taxon>Candidatus Thiodubiliella</taxon>
    </lineage>
</organism>
<feature type="transmembrane region" description="Helical" evidence="6">
    <location>
        <begin position="68"/>
        <end position="87"/>
    </location>
</feature>
<comment type="similarity">
    <text evidence="2">Belongs to the EamA transporter family.</text>
</comment>
<evidence type="ECO:0000313" key="8">
    <source>
        <dbReference type="EMBL" id="NYT26727.1"/>
    </source>
</evidence>
<keyword evidence="4 6" id="KW-1133">Transmembrane helix</keyword>
<dbReference type="SUPFAM" id="SSF103481">
    <property type="entry name" value="Multidrug resistance efflux transporter EmrE"/>
    <property type="match status" value="1"/>
</dbReference>
<dbReference type="InterPro" id="IPR000620">
    <property type="entry name" value="EamA_dom"/>
</dbReference>
<protein>
    <submittedName>
        <fullName evidence="8">EamA family transporter</fullName>
    </submittedName>
</protein>
<feature type="transmembrane region" description="Helical" evidence="6">
    <location>
        <begin position="43"/>
        <end position="62"/>
    </location>
</feature>
<dbReference type="PANTHER" id="PTHR32322:SF2">
    <property type="entry name" value="EAMA DOMAIN-CONTAINING PROTEIN"/>
    <property type="match status" value="1"/>
</dbReference>
<evidence type="ECO:0000313" key="9">
    <source>
        <dbReference type="Proteomes" id="UP000568751"/>
    </source>
</evidence>
<dbReference type="Pfam" id="PF00892">
    <property type="entry name" value="EamA"/>
    <property type="match status" value="1"/>
</dbReference>
<feature type="transmembrane region" description="Helical" evidence="6">
    <location>
        <begin position="17"/>
        <end position="36"/>
    </location>
</feature>
<dbReference type="EMBL" id="JACCHT010000001">
    <property type="protein sequence ID" value="NYT26727.1"/>
    <property type="molecule type" value="Genomic_DNA"/>
</dbReference>
<dbReference type="PANTHER" id="PTHR32322">
    <property type="entry name" value="INNER MEMBRANE TRANSPORTER"/>
    <property type="match status" value="1"/>
</dbReference>
<sequence>MLAKVCPLLKLKATLSIGYLALFGSVIGFMSYYYLIRHTSVRVVSIIPLITPVFSLLLGAFFNNETLTLTQISGIALVLIGLAYYEYGSK</sequence>
<feature type="domain" description="EamA" evidence="7">
    <location>
        <begin position="10"/>
        <end position="83"/>
    </location>
</feature>
<dbReference type="Gene3D" id="1.10.3730.20">
    <property type="match status" value="1"/>
</dbReference>
<evidence type="ECO:0000256" key="5">
    <source>
        <dbReference type="ARBA" id="ARBA00023136"/>
    </source>
</evidence>
<dbReference type="Proteomes" id="UP000568751">
    <property type="component" value="Unassembled WGS sequence"/>
</dbReference>
<dbReference type="InterPro" id="IPR050638">
    <property type="entry name" value="AA-Vitamin_Transporters"/>
</dbReference>
<comment type="subcellular location">
    <subcellularLocation>
        <location evidence="1">Membrane</location>
        <topology evidence="1">Multi-pass membrane protein</topology>
    </subcellularLocation>
</comment>
<evidence type="ECO:0000256" key="1">
    <source>
        <dbReference type="ARBA" id="ARBA00004141"/>
    </source>
</evidence>
<reference evidence="8 9" key="1">
    <citation type="submission" date="2020-05" db="EMBL/GenBank/DDBJ databases">
        <title>Horizontal transmission and recombination maintain forever young bacterial symbiont genomes.</title>
        <authorList>
            <person name="Russell S.L."/>
            <person name="Pepper-Tunick E."/>
            <person name="Svedberg J."/>
            <person name="Byrne A."/>
            <person name="Ruelas Castillo J."/>
            <person name="Vollmers C."/>
            <person name="Beinart R.A."/>
            <person name="Corbett-Detig R."/>
        </authorList>
    </citation>
    <scope>NUCLEOTIDE SEQUENCE [LARGE SCALE GENOMIC DNA]</scope>
    <source>
        <strain evidence="8">455</strain>
    </source>
</reference>